<organism evidence="3 4">
    <name type="scientific">Cyclotella cryptica</name>
    <dbReference type="NCBI Taxonomy" id="29204"/>
    <lineage>
        <taxon>Eukaryota</taxon>
        <taxon>Sar</taxon>
        <taxon>Stramenopiles</taxon>
        <taxon>Ochrophyta</taxon>
        <taxon>Bacillariophyta</taxon>
        <taxon>Coscinodiscophyceae</taxon>
        <taxon>Thalassiosirophycidae</taxon>
        <taxon>Stephanodiscales</taxon>
        <taxon>Stephanodiscaceae</taxon>
        <taxon>Cyclotella</taxon>
    </lineage>
</organism>
<dbReference type="SUPFAM" id="SSF52058">
    <property type="entry name" value="L domain-like"/>
    <property type="match status" value="1"/>
</dbReference>
<feature type="compositionally biased region" description="Acidic residues" evidence="1">
    <location>
        <begin position="51"/>
        <end position="61"/>
    </location>
</feature>
<feature type="region of interest" description="Disordered" evidence="1">
    <location>
        <begin position="1"/>
        <end position="75"/>
    </location>
</feature>
<dbReference type="Pfam" id="PF25372">
    <property type="entry name" value="DUF7885"/>
    <property type="match status" value="1"/>
</dbReference>
<feature type="compositionally biased region" description="Acidic residues" evidence="1">
    <location>
        <begin position="966"/>
        <end position="995"/>
    </location>
</feature>
<feature type="compositionally biased region" description="Acidic residues" evidence="1">
    <location>
        <begin position="944"/>
        <end position="956"/>
    </location>
</feature>
<name>A0ABD3P4T5_9STRA</name>
<evidence type="ECO:0000313" key="4">
    <source>
        <dbReference type="Proteomes" id="UP001516023"/>
    </source>
</evidence>
<dbReference type="PANTHER" id="PTHR13318">
    <property type="entry name" value="PARTNER OF PAIRED, ISOFORM B-RELATED"/>
    <property type="match status" value="1"/>
</dbReference>
<feature type="region of interest" description="Disordered" evidence="1">
    <location>
        <begin position="212"/>
        <end position="327"/>
    </location>
</feature>
<sequence>MMGGSCSIPRRPNRGRRSDGVRDGAGRRRQRSRTDTRLRRSGSRLARLCGGDDDDSEEDDGQTGGRGHMKRAARHSVDAELQPSLFVLIPFCHIHHLTSFFKVPNQSISHFYPPQDNYIPNPQTGTRSPKTLVDLCIDSLCRSLPTNFDELPPGLPQELVDRIFASLTSHGALNSTTLRCLRRCELGVLNLANCRGVSDEWFIPLSSTRSLSPVARKGKRDQQQGQRPRSASMPYGKAVPSSPPPRSIRHTSSVPSPECLGATSSMMDVDDDYQDSDSSPQDDREDSMGDPYEEEHSSSSSSASFVSASSTPFNAPSSSSDNNEDIAEERPYSPLLPSVLPPPDFFSMKPRPMWSSYSGNSSGICMAPYPSLIRQPSPLLPYASSLHTQESSEYAEDAGTTLYSDNEDHHHSSITLLDLRGSRITDRGLLRLSHPSPLSSLEIAKLDNCHGIAGRGLIAFAHSNRLHTLSLANCRRLTDEAVVNVSHLGRSLVAVNLGGCRCLTDRSLEGLSGLLQLRKLDISQCDLITDDGLTNLHDLELIEELSLGWCRQISDEGMSVLAEQPNRSHALRVLRLARCPITDNGLEHIGTLLSLEELDLNGCININSSALGDTLAKLVHLTSLDVSYCPGILRSSWQGKINNLKSLELCYSSVRDTHLSRLSSLPMLEELNLDSCPIGDWTIAHLADNNVVPNIMSLDLADTDLSDIGMMKLAQFKSMKKLSLFYCNVSNAGLRHLASMTNLEVLNLDSREIDDNGLKYLRGLPLKSLDIFSGRVTDLGCAYLSRIKTLTSLELCGGGVGDLGCAHLATLSNLTSLNLSQNERITNRGAAALAALTNLKALNLSNTCVTPDALKFFSGLLKLQSLALYGCKDMVDSPRLDSLQSELPSLRCLRLNSAMDDDGVINHSDSDDDTDDIDDENEEGAALIESRQQGLMFPYHQFDSDESSDENIEEFQDAQHDHDEMESSEDDNEVIMDNDSDEEDSVEEDSVEDEV</sequence>
<reference evidence="3 4" key="1">
    <citation type="journal article" date="2020" name="G3 (Bethesda)">
        <title>Improved Reference Genome for Cyclotella cryptica CCMP332, a Model for Cell Wall Morphogenesis, Salinity Adaptation, and Lipid Production in Diatoms (Bacillariophyta).</title>
        <authorList>
            <person name="Roberts W.R."/>
            <person name="Downey K.M."/>
            <person name="Ruck E.C."/>
            <person name="Traller J.C."/>
            <person name="Alverson A.J."/>
        </authorList>
    </citation>
    <scope>NUCLEOTIDE SEQUENCE [LARGE SCALE GENOMIC DNA]</scope>
    <source>
        <strain evidence="3 4">CCMP332</strain>
    </source>
</reference>
<dbReference type="Pfam" id="PF13516">
    <property type="entry name" value="LRR_6"/>
    <property type="match status" value="4"/>
</dbReference>
<dbReference type="Gene3D" id="3.80.10.10">
    <property type="entry name" value="Ribonuclease Inhibitor"/>
    <property type="match status" value="4"/>
</dbReference>
<evidence type="ECO:0000259" key="2">
    <source>
        <dbReference type="Pfam" id="PF25372"/>
    </source>
</evidence>
<dbReference type="InterPro" id="IPR006553">
    <property type="entry name" value="Leu-rich_rpt_Cys-con_subtyp"/>
</dbReference>
<dbReference type="SUPFAM" id="SSF52047">
    <property type="entry name" value="RNI-like"/>
    <property type="match status" value="1"/>
</dbReference>
<dbReference type="InterPro" id="IPR057207">
    <property type="entry name" value="FBXL15_LRR"/>
</dbReference>
<proteinExistence type="predicted"/>
<feature type="compositionally biased region" description="Low complexity" evidence="1">
    <location>
        <begin position="298"/>
        <end position="320"/>
    </location>
</feature>
<dbReference type="Proteomes" id="UP001516023">
    <property type="component" value="Unassembled WGS sequence"/>
</dbReference>
<feature type="compositionally biased region" description="Basic and acidic residues" evidence="1">
    <location>
        <begin position="16"/>
        <end position="38"/>
    </location>
</feature>
<gene>
    <name evidence="3" type="ORF">HJC23_001152</name>
</gene>
<feature type="region of interest" description="Disordered" evidence="1">
    <location>
        <begin position="941"/>
        <end position="995"/>
    </location>
</feature>
<feature type="domain" description="F-box/LRR-repeat protein 15-like leucin rich repeat" evidence="2">
    <location>
        <begin position="463"/>
        <end position="562"/>
    </location>
</feature>
<evidence type="ECO:0000256" key="1">
    <source>
        <dbReference type="SAM" id="MobiDB-lite"/>
    </source>
</evidence>
<dbReference type="SMART" id="SM00367">
    <property type="entry name" value="LRR_CC"/>
    <property type="match status" value="11"/>
</dbReference>
<dbReference type="EMBL" id="JABMIG020000265">
    <property type="protein sequence ID" value="KAL3783245.1"/>
    <property type="molecule type" value="Genomic_DNA"/>
</dbReference>
<evidence type="ECO:0000313" key="3">
    <source>
        <dbReference type="EMBL" id="KAL3783245.1"/>
    </source>
</evidence>
<dbReference type="InterPro" id="IPR032675">
    <property type="entry name" value="LRR_dom_sf"/>
</dbReference>
<accession>A0ABD3P4T5</accession>
<dbReference type="AlphaFoldDB" id="A0ABD3P4T5"/>
<keyword evidence="4" id="KW-1185">Reference proteome</keyword>
<dbReference type="InterPro" id="IPR001611">
    <property type="entry name" value="Leu-rich_rpt"/>
</dbReference>
<dbReference type="PANTHER" id="PTHR13318:SF95">
    <property type="entry name" value="F-BOX PROTEIN YLR352W"/>
    <property type="match status" value="1"/>
</dbReference>
<comment type="caution">
    <text evidence="3">The sequence shown here is derived from an EMBL/GenBank/DDBJ whole genome shotgun (WGS) entry which is preliminary data.</text>
</comment>
<protein>
    <recommendedName>
        <fullName evidence="2">F-box/LRR-repeat protein 15-like leucin rich repeat domain-containing protein</fullName>
    </recommendedName>
</protein>